<keyword evidence="4 10" id="KW-0963">Cytoplasm</keyword>
<dbReference type="CDD" id="cd00140">
    <property type="entry name" value="beta_clamp"/>
    <property type="match status" value="1"/>
</dbReference>
<keyword evidence="6 10" id="KW-0548">Nucleotidyltransferase</keyword>
<comment type="function">
    <text evidence="10">Confers DNA tethering and processivity to DNA polymerases and other proteins. Acts as a clamp, forming a ring around DNA (a reaction catalyzed by the clamp-loading complex) which diffuses in an ATP-independent manner freely and bidirectionally along dsDNA. Initially characterized for its ability to contact the catalytic subunit of DNA polymerase III (Pol III), a complex, multichain enzyme responsible for most of the replicative synthesis in bacteria; Pol III exhibits 3'-5' exonuclease proofreading activity. The beta chain is required for initiation of replication as well as for processivity of DNA replication.</text>
</comment>
<comment type="similarity">
    <text evidence="2 10">Belongs to the beta sliding clamp family.</text>
</comment>
<evidence type="ECO:0000256" key="7">
    <source>
        <dbReference type="ARBA" id="ARBA00022705"/>
    </source>
</evidence>
<dbReference type="NCBIfam" id="TIGR00663">
    <property type="entry name" value="dnan"/>
    <property type="match status" value="1"/>
</dbReference>
<evidence type="ECO:0000259" key="12">
    <source>
        <dbReference type="Pfam" id="PF02767"/>
    </source>
</evidence>
<evidence type="ECO:0000256" key="2">
    <source>
        <dbReference type="ARBA" id="ARBA00010752"/>
    </source>
</evidence>
<dbReference type="Pfam" id="PF02768">
    <property type="entry name" value="DNA_pol3_beta_3"/>
    <property type="match status" value="1"/>
</dbReference>
<evidence type="ECO:0000256" key="6">
    <source>
        <dbReference type="ARBA" id="ARBA00022695"/>
    </source>
</evidence>
<dbReference type="SUPFAM" id="SSF55979">
    <property type="entry name" value="DNA clamp"/>
    <property type="match status" value="3"/>
</dbReference>
<feature type="domain" description="DNA polymerase III beta sliding clamp C-terminal" evidence="13">
    <location>
        <begin position="246"/>
        <end position="365"/>
    </location>
</feature>
<dbReference type="GO" id="GO:0009360">
    <property type="term" value="C:DNA polymerase III complex"/>
    <property type="evidence" value="ECO:0007669"/>
    <property type="project" value="InterPro"/>
</dbReference>
<evidence type="ECO:0000256" key="3">
    <source>
        <dbReference type="ARBA" id="ARBA00021035"/>
    </source>
</evidence>
<keyword evidence="8 10" id="KW-0239">DNA-directed DNA polymerase</keyword>
<comment type="subcellular location">
    <subcellularLocation>
        <location evidence="1 10">Cytoplasm</location>
    </subcellularLocation>
</comment>
<evidence type="ECO:0000259" key="13">
    <source>
        <dbReference type="Pfam" id="PF02768"/>
    </source>
</evidence>
<dbReference type="GO" id="GO:0008408">
    <property type="term" value="F:3'-5' exonuclease activity"/>
    <property type="evidence" value="ECO:0007669"/>
    <property type="project" value="InterPro"/>
</dbReference>
<dbReference type="InterPro" id="IPR001001">
    <property type="entry name" value="DNA_polIII_beta"/>
</dbReference>
<dbReference type="InterPro" id="IPR022637">
    <property type="entry name" value="DNA_polIII_beta_cen"/>
</dbReference>
<keyword evidence="7 10" id="KW-0235">DNA replication</keyword>
<dbReference type="PANTHER" id="PTHR30478:SF0">
    <property type="entry name" value="BETA SLIDING CLAMP"/>
    <property type="match status" value="1"/>
</dbReference>
<dbReference type="GO" id="GO:0003887">
    <property type="term" value="F:DNA-directed DNA polymerase activity"/>
    <property type="evidence" value="ECO:0007669"/>
    <property type="project" value="UniProtKB-UniRule"/>
</dbReference>
<feature type="domain" description="DNA polymerase III beta sliding clamp N-terminal" evidence="11">
    <location>
        <begin position="1"/>
        <end position="120"/>
    </location>
</feature>
<dbReference type="GO" id="GO:0005737">
    <property type="term" value="C:cytoplasm"/>
    <property type="evidence" value="ECO:0007669"/>
    <property type="project" value="UniProtKB-SubCell"/>
</dbReference>
<dbReference type="EMBL" id="AP028961">
    <property type="protein sequence ID" value="BET44332.1"/>
    <property type="molecule type" value="Genomic_DNA"/>
</dbReference>
<sequence>MKFTIIREELLKPLYQVNTTLSGKPKLPILANILLKINNQILLLITTDLEIEIIAKILITENSENGSITVSARKFYDICRGLPKNSIIKIRLNNNKLIIKSNKSTFILSTLPSSDFPNLDNWNGNFKCQIAEIYLKDLIESTQFSMASNDIRYYLNGMLIEITNNEIRSITTDGHRLAFSYVNIDQNLHSHSIIIPRKSISELIRLLNDSNNMILIESNNNNIRFHINNLIFTSKLIDGQFPDYHRILSNKSNKILTACREELKKAFIRSAILSNNKFQGSKLTLNNNQLKITSNNFEDDTSEEVIEVNYPYEMLEINFNINYIIDVLNILKCKDIKCFFNNANSSIKIESAYNATSSYIIMPIRI</sequence>
<evidence type="ECO:0000259" key="11">
    <source>
        <dbReference type="Pfam" id="PF00712"/>
    </source>
</evidence>
<dbReference type="AlphaFoldDB" id="A0AAT9G3N8"/>
<evidence type="ECO:0000256" key="8">
    <source>
        <dbReference type="ARBA" id="ARBA00022932"/>
    </source>
</evidence>
<dbReference type="InterPro" id="IPR022635">
    <property type="entry name" value="DNA_polIII_beta_C"/>
</dbReference>
<reference evidence="14" key="2">
    <citation type="submission" date="2023-10" db="EMBL/GenBank/DDBJ databases">
        <authorList>
            <person name="Koga R."/>
            <person name="Fukatsu T."/>
        </authorList>
    </citation>
    <scope>NUCLEOTIDE SEQUENCE</scope>
    <source>
        <strain evidence="14">Kw-01</strain>
    </source>
</reference>
<dbReference type="Pfam" id="PF00712">
    <property type="entry name" value="DNA_pol3_beta"/>
    <property type="match status" value="1"/>
</dbReference>
<dbReference type="SMART" id="SM00480">
    <property type="entry name" value="POL3Bc"/>
    <property type="match status" value="1"/>
</dbReference>
<gene>
    <name evidence="14" type="primary">dnaN</name>
    <name evidence="14" type="ORF">ACHINZ_0020</name>
</gene>
<evidence type="ECO:0000313" key="14">
    <source>
        <dbReference type="EMBL" id="BET44332.1"/>
    </source>
</evidence>
<protein>
    <recommendedName>
        <fullName evidence="3 10">Beta sliding clamp</fullName>
    </recommendedName>
</protein>
<keyword evidence="9" id="KW-0238">DNA-binding</keyword>
<dbReference type="Gene3D" id="3.70.10.10">
    <property type="match status" value="1"/>
</dbReference>
<evidence type="ECO:0000256" key="9">
    <source>
        <dbReference type="ARBA" id="ARBA00023125"/>
    </source>
</evidence>
<dbReference type="GO" id="GO:0006271">
    <property type="term" value="P:DNA strand elongation involved in DNA replication"/>
    <property type="evidence" value="ECO:0007669"/>
    <property type="project" value="TreeGrafter"/>
</dbReference>
<evidence type="ECO:0000256" key="1">
    <source>
        <dbReference type="ARBA" id="ARBA00004496"/>
    </source>
</evidence>
<dbReference type="Pfam" id="PF02767">
    <property type="entry name" value="DNA_pol3_beta_2"/>
    <property type="match status" value="1"/>
</dbReference>
<evidence type="ECO:0000256" key="5">
    <source>
        <dbReference type="ARBA" id="ARBA00022679"/>
    </source>
</evidence>
<dbReference type="Gene3D" id="3.10.150.10">
    <property type="entry name" value="DNA Polymerase III, subunit A, domain 2"/>
    <property type="match status" value="1"/>
</dbReference>
<feature type="domain" description="DNA polymerase III beta sliding clamp central" evidence="12">
    <location>
        <begin position="131"/>
        <end position="243"/>
    </location>
</feature>
<dbReference type="InterPro" id="IPR046938">
    <property type="entry name" value="DNA_clamp_sf"/>
</dbReference>
<dbReference type="PIRSF" id="PIRSF000804">
    <property type="entry name" value="DNA_pol_III_b"/>
    <property type="match status" value="1"/>
</dbReference>
<dbReference type="InterPro" id="IPR022634">
    <property type="entry name" value="DNA_polIII_beta_N"/>
</dbReference>
<dbReference type="GO" id="GO:0003677">
    <property type="term" value="F:DNA binding"/>
    <property type="evidence" value="ECO:0007669"/>
    <property type="project" value="UniProtKB-UniRule"/>
</dbReference>
<proteinExistence type="inferred from homology"/>
<evidence type="ECO:0000256" key="4">
    <source>
        <dbReference type="ARBA" id="ARBA00022490"/>
    </source>
</evidence>
<reference evidence="14" key="1">
    <citation type="journal article" date="2023" name="Front. Microbiol.">
        <title>Genome analysis of Candidatus Aschnera chinzeii, the bacterial endosymbiont of the blood-sucking bat fly Penicillidia jenynsii (Insecta: Diptera: Nycteribiidae).</title>
        <authorList>
            <person name="Koga R."/>
            <person name="Moriyama M."/>
            <person name="Nozaki T."/>
            <person name="Fukatsu T."/>
        </authorList>
    </citation>
    <scope>NUCLEOTIDE SEQUENCE</scope>
    <source>
        <strain evidence="14">Kw-01</strain>
    </source>
</reference>
<accession>A0AAT9G3N8</accession>
<dbReference type="PANTHER" id="PTHR30478">
    <property type="entry name" value="DNA POLYMERASE III SUBUNIT BETA"/>
    <property type="match status" value="1"/>
</dbReference>
<evidence type="ECO:0000256" key="10">
    <source>
        <dbReference type="PIRNR" id="PIRNR000804"/>
    </source>
</evidence>
<keyword evidence="5 10" id="KW-0808">Transferase</keyword>
<comment type="subunit">
    <text evidence="10">Forms a ring-shaped head-to-tail homodimer around DNA.</text>
</comment>
<organism evidence="14">
    <name type="scientific">Candidatus Aschnera chinzeii</name>
    <dbReference type="NCBI Taxonomy" id="1485666"/>
    <lineage>
        <taxon>Bacteria</taxon>
        <taxon>Pseudomonadati</taxon>
        <taxon>Pseudomonadota</taxon>
        <taxon>Gammaproteobacteria</taxon>
        <taxon>Enterobacterales</taxon>
        <taxon>Enterobacteriaceae</taxon>
        <taxon>Candidatus Aschnera</taxon>
    </lineage>
</organism>
<name>A0AAT9G3N8_9ENTR</name>